<name>A0A937X265_9BACT</name>
<reference evidence="1 2" key="1">
    <citation type="submission" date="2019-03" db="EMBL/GenBank/DDBJ databases">
        <title>Lake Tanganyika Metagenome-Assembled Genomes (MAGs).</title>
        <authorList>
            <person name="Tran P."/>
        </authorList>
    </citation>
    <scope>NUCLEOTIDE SEQUENCE [LARGE SCALE GENOMIC DNA]</scope>
    <source>
        <strain evidence="1">K_DeepCast_65m_m2_236</strain>
    </source>
</reference>
<proteinExistence type="predicted"/>
<sequence length="71" mass="8237">MNENTWPSTNTDLGKRFRAACKRRKMTITAAAREMGYAFAQSIYPILAGRPGFRGREARGRIERWISRRMT</sequence>
<accession>A0A937X265</accession>
<evidence type="ECO:0000313" key="2">
    <source>
        <dbReference type="Proteomes" id="UP000703893"/>
    </source>
</evidence>
<gene>
    <name evidence="1" type="ORF">FJZ00_05815</name>
</gene>
<comment type="caution">
    <text evidence="1">The sequence shown here is derived from an EMBL/GenBank/DDBJ whole genome shotgun (WGS) entry which is preliminary data.</text>
</comment>
<dbReference type="EMBL" id="VGJX01000280">
    <property type="protein sequence ID" value="MBM3274646.1"/>
    <property type="molecule type" value="Genomic_DNA"/>
</dbReference>
<protein>
    <submittedName>
        <fullName evidence="1">Uncharacterized protein</fullName>
    </submittedName>
</protein>
<organism evidence="1 2">
    <name type="scientific">Candidatus Tanganyikabacteria bacterium</name>
    <dbReference type="NCBI Taxonomy" id="2961651"/>
    <lineage>
        <taxon>Bacteria</taxon>
        <taxon>Bacillati</taxon>
        <taxon>Candidatus Sericytochromatia</taxon>
        <taxon>Candidatus Tanganyikabacteria</taxon>
    </lineage>
</organism>
<dbReference type="Proteomes" id="UP000703893">
    <property type="component" value="Unassembled WGS sequence"/>
</dbReference>
<dbReference type="AlphaFoldDB" id="A0A937X265"/>
<evidence type="ECO:0000313" key="1">
    <source>
        <dbReference type="EMBL" id="MBM3274646.1"/>
    </source>
</evidence>